<reference evidence="5" key="2">
    <citation type="journal article" date="2018" name="BMC Genomics">
        <title>A manually annotated Actinidia chinensis var. chinensis (kiwifruit) genome highlights the challenges associated with draft genomes and gene prediction in plants.</title>
        <authorList>
            <person name="Pilkington S.M."/>
            <person name="Crowhurst R."/>
            <person name="Hilario E."/>
            <person name="Nardozza S."/>
            <person name="Fraser L."/>
            <person name="Peng Y."/>
            <person name="Gunaseelan K."/>
            <person name="Simpson R."/>
            <person name="Tahir J."/>
            <person name="Deroles S.C."/>
            <person name="Templeton K."/>
            <person name="Luo Z."/>
            <person name="Davy M."/>
            <person name="Cheng C."/>
            <person name="McNeilage M."/>
            <person name="Scaglione D."/>
            <person name="Liu Y."/>
            <person name="Zhang Q."/>
            <person name="Datson P."/>
            <person name="De Silva N."/>
            <person name="Gardiner S.E."/>
            <person name="Bassett H."/>
            <person name="Chagne D."/>
            <person name="McCallum J."/>
            <person name="Dzierzon H."/>
            <person name="Deng C."/>
            <person name="Wang Y.Y."/>
            <person name="Barron L."/>
            <person name="Manako K."/>
            <person name="Bowen J."/>
            <person name="Foster T.M."/>
            <person name="Erridge Z.A."/>
            <person name="Tiffin H."/>
            <person name="Waite C.N."/>
            <person name="Davies K.M."/>
            <person name="Grierson E.P."/>
            <person name="Laing W.A."/>
            <person name="Kirk R."/>
            <person name="Chen X."/>
            <person name="Wood M."/>
            <person name="Montefiori M."/>
            <person name="Brummell D.A."/>
            <person name="Schwinn K.E."/>
            <person name="Catanach A."/>
            <person name="Fullerton C."/>
            <person name="Li D."/>
            <person name="Meiyalaghan S."/>
            <person name="Nieuwenhuizen N."/>
            <person name="Read N."/>
            <person name="Prakash R."/>
            <person name="Hunter D."/>
            <person name="Zhang H."/>
            <person name="McKenzie M."/>
            <person name="Knabel M."/>
            <person name="Harris A."/>
            <person name="Allan A.C."/>
            <person name="Gleave A."/>
            <person name="Chen A."/>
            <person name="Janssen B.J."/>
            <person name="Plunkett B."/>
            <person name="Ampomah-Dwamena C."/>
            <person name="Voogd C."/>
            <person name="Leif D."/>
            <person name="Lafferty D."/>
            <person name="Souleyre E.J.F."/>
            <person name="Varkonyi-Gasic E."/>
            <person name="Gambi F."/>
            <person name="Hanley J."/>
            <person name="Yao J.L."/>
            <person name="Cheung J."/>
            <person name="David K.M."/>
            <person name="Warren B."/>
            <person name="Marsh K."/>
            <person name="Snowden K.C."/>
            <person name="Lin-Wang K."/>
            <person name="Brian L."/>
            <person name="Martinez-Sanchez M."/>
            <person name="Wang M."/>
            <person name="Ileperuma N."/>
            <person name="Macnee N."/>
            <person name="Campin R."/>
            <person name="McAtee P."/>
            <person name="Drummond R.S.M."/>
            <person name="Espley R.V."/>
            <person name="Ireland H.S."/>
            <person name="Wu R."/>
            <person name="Atkinson R.G."/>
            <person name="Karunairetnam S."/>
            <person name="Bulley S."/>
            <person name="Chunkath S."/>
            <person name="Hanley Z."/>
            <person name="Storey R."/>
            <person name="Thrimawithana A.H."/>
            <person name="Thomson S."/>
            <person name="David C."/>
            <person name="Testolin R."/>
            <person name="Huang H."/>
            <person name="Hellens R.P."/>
            <person name="Schaffer R.J."/>
        </authorList>
    </citation>
    <scope>NUCLEOTIDE SEQUENCE [LARGE SCALE GENOMIC DNA]</scope>
    <source>
        <strain evidence="5">cv. Red5</strain>
    </source>
</reference>
<feature type="transmembrane region" description="Helical" evidence="3">
    <location>
        <begin position="466"/>
        <end position="486"/>
    </location>
</feature>
<dbReference type="OMA" id="CSYFIHT"/>
<proteinExistence type="inferred from homology"/>
<feature type="transmembrane region" description="Helical" evidence="3">
    <location>
        <begin position="310"/>
        <end position="338"/>
    </location>
</feature>
<feature type="transmembrane region" description="Helical" evidence="3">
    <location>
        <begin position="236"/>
        <end position="256"/>
    </location>
</feature>
<keyword evidence="3" id="KW-0472">Membrane</keyword>
<dbReference type="STRING" id="1590841.A0A2R6PIJ6"/>
<evidence type="ECO:0000313" key="5">
    <source>
        <dbReference type="Proteomes" id="UP000241394"/>
    </source>
</evidence>
<dbReference type="Gramene" id="PSR91701">
    <property type="protein sequence ID" value="PSR91701"/>
    <property type="gene ID" value="CEY00_Acc29047"/>
</dbReference>
<dbReference type="OrthoDB" id="1869137at2759"/>
<evidence type="ECO:0000313" key="4">
    <source>
        <dbReference type="EMBL" id="PSR91701.1"/>
    </source>
</evidence>
<dbReference type="AlphaFoldDB" id="A0A2R6PIJ6"/>
<sequence>MSPEVGQGTPGRAEEGGDVAATPDVHDAAVKITRAKEAYKAYARLEEEPTKGEVLSWCLYGLCSYFIQTVLIPIVFPLLISQIKVTVEVNSQKWETNTRGFNCLVKEMNLYEELTRRKIRLNSLHLSALDWTSISWAMGLILAAPILTTVSSHLDRGPNHHLIAAAATATGALFCLPTGIFPTPSIFPPYIAAVSAAVTVCAAAHTRDLGPMVRGLTGPTVSRSQFPNRRSAAGRLSLYAVTAGSLGSAAVSAFTFHMLRHGDRFLSLWVVSIFSGIIWFAGIVPVFSHIRPNPPPNSTPKSKFLSIFKYPHAAGTLATVFLSSLSTMSIFTGGILHLISQLCIKPQNLLYLWLTYFLSPLLSLPLVHLIKPNSVKMQILGFLLSAFTAGMGFYHRSKNWQSGHVLSFTAAQGVAVGLLHGFGRVLAVDCSPVGREGTFGAWWAWARAAGTWAGFVVAVSGSHRSVGRAFGVAFWVVVVGVVVMVFGSVSDLEGAVAAGHVREERIENGSPVKGLDEGGEIEFGGESLEVAFEGKMKP</sequence>
<organism evidence="4 5">
    <name type="scientific">Actinidia chinensis var. chinensis</name>
    <name type="common">Chinese soft-hair kiwi</name>
    <dbReference type="NCBI Taxonomy" id="1590841"/>
    <lineage>
        <taxon>Eukaryota</taxon>
        <taxon>Viridiplantae</taxon>
        <taxon>Streptophyta</taxon>
        <taxon>Embryophyta</taxon>
        <taxon>Tracheophyta</taxon>
        <taxon>Spermatophyta</taxon>
        <taxon>Magnoliopsida</taxon>
        <taxon>eudicotyledons</taxon>
        <taxon>Gunneridae</taxon>
        <taxon>Pentapetalae</taxon>
        <taxon>asterids</taxon>
        <taxon>Ericales</taxon>
        <taxon>Actinidiaceae</taxon>
        <taxon>Actinidia</taxon>
    </lineage>
</organism>
<feature type="region of interest" description="Disordered" evidence="2">
    <location>
        <begin position="1"/>
        <end position="20"/>
    </location>
</feature>
<dbReference type="EMBL" id="NKQK01000025">
    <property type="protein sequence ID" value="PSR91701.1"/>
    <property type="molecule type" value="Genomic_DNA"/>
</dbReference>
<feature type="transmembrane region" description="Helical" evidence="3">
    <location>
        <begin position="268"/>
        <end position="290"/>
    </location>
</feature>
<reference evidence="4 5" key="1">
    <citation type="submission" date="2017-07" db="EMBL/GenBank/DDBJ databases">
        <title>An improved, manually edited Actinidia chinensis var. chinensis (kiwifruit) genome highlights the challenges associated with draft genomes and gene prediction in plants.</title>
        <authorList>
            <person name="Pilkington S."/>
            <person name="Crowhurst R."/>
            <person name="Hilario E."/>
            <person name="Nardozza S."/>
            <person name="Fraser L."/>
            <person name="Peng Y."/>
            <person name="Gunaseelan K."/>
            <person name="Simpson R."/>
            <person name="Tahir J."/>
            <person name="Deroles S."/>
            <person name="Templeton K."/>
            <person name="Luo Z."/>
            <person name="Davy M."/>
            <person name="Cheng C."/>
            <person name="Mcneilage M."/>
            <person name="Scaglione D."/>
            <person name="Liu Y."/>
            <person name="Zhang Q."/>
            <person name="Datson P."/>
            <person name="De Silva N."/>
            <person name="Gardiner S."/>
            <person name="Bassett H."/>
            <person name="Chagne D."/>
            <person name="Mccallum J."/>
            <person name="Dzierzon H."/>
            <person name="Deng C."/>
            <person name="Wang Y.-Y."/>
            <person name="Barron N."/>
            <person name="Manako K."/>
            <person name="Bowen J."/>
            <person name="Foster T."/>
            <person name="Erridge Z."/>
            <person name="Tiffin H."/>
            <person name="Waite C."/>
            <person name="Davies K."/>
            <person name="Grierson E."/>
            <person name="Laing W."/>
            <person name="Kirk R."/>
            <person name="Chen X."/>
            <person name="Wood M."/>
            <person name="Montefiori M."/>
            <person name="Brummell D."/>
            <person name="Schwinn K."/>
            <person name="Catanach A."/>
            <person name="Fullerton C."/>
            <person name="Li D."/>
            <person name="Meiyalaghan S."/>
            <person name="Nieuwenhuizen N."/>
            <person name="Read N."/>
            <person name="Prakash R."/>
            <person name="Hunter D."/>
            <person name="Zhang H."/>
            <person name="Mckenzie M."/>
            <person name="Knabel M."/>
            <person name="Harris A."/>
            <person name="Allan A."/>
            <person name="Chen A."/>
            <person name="Janssen B."/>
            <person name="Plunkett B."/>
            <person name="Dwamena C."/>
            <person name="Voogd C."/>
            <person name="Leif D."/>
            <person name="Lafferty D."/>
            <person name="Souleyre E."/>
            <person name="Varkonyi-Gasic E."/>
            <person name="Gambi F."/>
            <person name="Hanley J."/>
            <person name="Yao J.-L."/>
            <person name="Cheung J."/>
            <person name="David K."/>
            <person name="Warren B."/>
            <person name="Marsh K."/>
            <person name="Snowden K."/>
            <person name="Lin-Wang K."/>
            <person name="Brian L."/>
            <person name="Martinez-Sanchez M."/>
            <person name="Wang M."/>
            <person name="Ileperuma N."/>
            <person name="Macnee N."/>
            <person name="Campin R."/>
            <person name="Mcatee P."/>
            <person name="Drummond R."/>
            <person name="Espley R."/>
            <person name="Ireland H."/>
            <person name="Wu R."/>
            <person name="Atkinson R."/>
            <person name="Karunairetnam S."/>
            <person name="Bulley S."/>
            <person name="Chunkath S."/>
            <person name="Hanley Z."/>
            <person name="Storey R."/>
            <person name="Thrimawithana A."/>
            <person name="Thomson S."/>
            <person name="David C."/>
            <person name="Testolin R."/>
        </authorList>
    </citation>
    <scope>NUCLEOTIDE SEQUENCE [LARGE SCALE GENOMIC DNA]</scope>
    <source>
        <strain evidence="5">cv. Red5</strain>
        <tissue evidence="4">Young leaf</tissue>
    </source>
</reference>
<keyword evidence="5" id="KW-1185">Reference proteome</keyword>
<evidence type="ECO:0000256" key="2">
    <source>
        <dbReference type="SAM" id="MobiDB-lite"/>
    </source>
</evidence>
<feature type="transmembrane region" description="Helical" evidence="3">
    <location>
        <begin position="126"/>
        <end position="148"/>
    </location>
</feature>
<dbReference type="InterPro" id="IPR036259">
    <property type="entry name" value="MFS_trans_sf"/>
</dbReference>
<name>A0A2R6PIJ6_ACTCC</name>
<feature type="transmembrane region" description="Helical" evidence="3">
    <location>
        <begin position="160"/>
        <end position="180"/>
    </location>
</feature>
<feature type="transmembrane region" description="Helical" evidence="3">
    <location>
        <begin position="54"/>
        <end position="80"/>
    </location>
</feature>
<evidence type="ECO:0000256" key="1">
    <source>
        <dbReference type="ARBA" id="ARBA00044504"/>
    </source>
</evidence>
<dbReference type="PANTHER" id="PTHR37891:SF1">
    <property type="entry name" value="OS06G0113900 PROTEIN"/>
    <property type="match status" value="1"/>
</dbReference>
<comment type="similarity">
    <text evidence="1">Belongs to the major facilitator superfamily. Phosphate:H(+) symporter (TC 2.A.1.9) family.</text>
</comment>
<comment type="caution">
    <text evidence="4">The sequence shown here is derived from an EMBL/GenBank/DDBJ whole genome shotgun (WGS) entry which is preliminary data.</text>
</comment>
<accession>A0A2R6PIJ6</accession>
<dbReference type="PANTHER" id="PTHR37891">
    <property type="entry name" value="OS06G0113900 PROTEIN"/>
    <property type="match status" value="1"/>
</dbReference>
<keyword evidence="3" id="KW-0812">Transmembrane</keyword>
<feature type="transmembrane region" description="Helical" evidence="3">
    <location>
        <begin position="376"/>
        <end position="394"/>
    </location>
</feature>
<feature type="transmembrane region" description="Helical" evidence="3">
    <location>
        <begin position="439"/>
        <end position="459"/>
    </location>
</feature>
<feature type="transmembrane region" description="Helical" evidence="3">
    <location>
        <begin position="350"/>
        <end position="370"/>
    </location>
</feature>
<gene>
    <name evidence="4" type="ORF">CEY00_Acc29047</name>
</gene>
<protein>
    <submittedName>
        <fullName evidence="4">Protein Smg like</fullName>
    </submittedName>
</protein>
<evidence type="ECO:0000256" key="3">
    <source>
        <dbReference type="SAM" id="Phobius"/>
    </source>
</evidence>
<feature type="transmembrane region" description="Helical" evidence="3">
    <location>
        <begin position="406"/>
        <end position="427"/>
    </location>
</feature>
<dbReference type="SUPFAM" id="SSF103473">
    <property type="entry name" value="MFS general substrate transporter"/>
    <property type="match status" value="1"/>
</dbReference>
<dbReference type="InParanoid" id="A0A2R6PIJ6"/>
<keyword evidence="3" id="KW-1133">Transmembrane helix</keyword>
<dbReference type="Proteomes" id="UP000241394">
    <property type="component" value="Chromosome LG25"/>
</dbReference>